<organism evidence="1 2">
    <name type="scientific">Mangrovibacter plantisponsor</name>
    <dbReference type="NCBI Taxonomy" id="451513"/>
    <lineage>
        <taxon>Bacteria</taxon>
        <taxon>Pseudomonadati</taxon>
        <taxon>Pseudomonadota</taxon>
        <taxon>Gammaproteobacteria</taxon>
        <taxon>Enterobacterales</taxon>
        <taxon>Enterobacteriaceae</taxon>
        <taxon>Mangrovibacter</taxon>
    </lineage>
</organism>
<name>A0A317PUK4_9ENTR</name>
<sequence length="54" mass="6237">MFSRPVLSFIQKGKHSRQRKINKGKNGVSLFSLYWQADVQDGQMLLTTSVAYFE</sequence>
<reference evidence="1 2" key="1">
    <citation type="submission" date="2018-05" db="EMBL/GenBank/DDBJ databases">
        <title>Genomic Encyclopedia of Type Strains, Phase IV (KMG-IV): sequencing the most valuable type-strain genomes for metagenomic binning, comparative biology and taxonomic classification.</title>
        <authorList>
            <person name="Goeker M."/>
        </authorList>
    </citation>
    <scope>NUCLEOTIDE SEQUENCE [LARGE SCALE GENOMIC DNA]</scope>
    <source>
        <strain evidence="1 2">DSM 19579</strain>
    </source>
</reference>
<evidence type="ECO:0000313" key="2">
    <source>
        <dbReference type="Proteomes" id="UP000246744"/>
    </source>
</evidence>
<dbReference type="Proteomes" id="UP000246744">
    <property type="component" value="Unassembled WGS sequence"/>
</dbReference>
<dbReference type="AlphaFoldDB" id="A0A317PUK4"/>
<protein>
    <submittedName>
        <fullName evidence="1">Uncharacterized protein</fullName>
    </submittedName>
</protein>
<comment type="caution">
    <text evidence="1">The sequence shown here is derived from an EMBL/GenBank/DDBJ whole genome shotgun (WGS) entry which is preliminary data.</text>
</comment>
<accession>A0A317PUK4</accession>
<evidence type="ECO:0000313" key="1">
    <source>
        <dbReference type="EMBL" id="PWW05936.1"/>
    </source>
</evidence>
<dbReference type="EMBL" id="QGTS01000011">
    <property type="protein sequence ID" value="PWW05936.1"/>
    <property type="molecule type" value="Genomic_DNA"/>
</dbReference>
<gene>
    <name evidence="1" type="ORF">DES37_1113</name>
</gene>
<proteinExistence type="predicted"/>
<keyword evidence="2" id="KW-1185">Reference proteome</keyword>